<organism evidence="2 3">
    <name type="scientific">Vibrio genomosp. F10</name>
    <dbReference type="NCBI Taxonomy" id="723171"/>
    <lineage>
        <taxon>Bacteria</taxon>
        <taxon>Pseudomonadati</taxon>
        <taxon>Pseudomonadota</taxon>
        <taxon>Gammaproteobacteria</taxon>
        <taxon>Vibrionales</taxon>
        <taxon>Vibrionaceae</taxon>
        <taxon>Vibrio</taxon>
    </lineage>
</organism>
<dbReference type="InterPro" id="IPR021318">
    <property type="entry name" value="DUF2919"/>
</dbReference>
<feature type="transmembrane region" description="Helical" evidence="1">
    <location>
        <begin position="56"/>
        <end position="77"/>
    </location>
</feature>
<reference evidence="3" key="1">
    <citation type="submission" date="2016-06" db="EMBL/GenBank/DDBJ databases">
        <authorList>
            <person name="Hehemann J.-H."/>
            <person name="Arevalo P."/>
            <person name="Datta M.S."/>
            <person name="Polz M.F."/>
        </authorList>
    </citation>
    <scope>NUCLEOTIDE SEQUENCE [LARGE SCALE GENOMIC DNA]</scope>
    <source>
        <strain evidence="3">9CSC122</strain>
    </source>
</reference>
<accession>A0A1B9R075</accession>
<feature type="transmembrane region" description="Helical" evidence="1">
    <location>
        <begin position="84"/>
        <end position="105"/>
    </location>
</feature>
<dbReference type="EMBL" id="MAJZ01000387">
    <property type="protein sequence ID" value="OCH77234.1"/>
    <property type="molecule type" value="Genomic_DNA"/>
</dbReference>
<name>A0A1B9R075_9VIBR</name>
<keyword evidence="1" id="KW-1133">Transmembrane helix</keyword>
<protein>
    <recommendedName>
        <fullName evidence="4">DUF2919 domain-containing protein</fullName>
    </recommendedName>
</protein>
<gene>
    <name evidence="2" type="ORF">A6E14_08015</name>
</gene>
<keyword evidence="3" id="KW-1185">Reference proteome</keyword>
<keyword evidence="1" id="KW-0812">Transmembrane</keyword>
<sequence>MRYSVEQHDKHGFLKAPVWLWLGWVLLAKAWVVFIVAGASRESGAKILSIVYPDQATLYLGLAVGLPSIIFMWLIGLRNTERKWVNAIVSWGRYITLMTVFLQIAQTVFHIHLEHGAFNWANGITLMLLLWLAIYLIKSRRVRDCLTTPILK</sequence>
<feature type="transmembrane region" description="Helical" evidence="1">
    <location>
        <begin position="12"/>
        <end position="36"/>
    </location>
</feature>
<dbReference type="Proteomes" id="UP000093173">
    <property type="component" value="Unassembled WGS sequence"/>
</dbReference>
<evidence type="ECO:0008006" key="4">
    <source>
        <dbReference type="Google" id="ProtNLM"/>
    </source>
</evidence>
<feature type="transmembrane region" description="Helical" evidence="1">
    <location>
        <begin position="117"/>
        <end position="137"/>
    </location>
</feature>
<proteinExistence type="predicted"/>
<dbReference type="AlphaFoldDB" id="A0A1B9R075"/>
<comment type="caution">
    <text evidence="2">The sequence shown here is derived from an EMBL/GenBank/DDBJ whole genome shotgun (WGS) entry which is preliminary data.</text>
</comment>
<evidence type="ECO:0000313" key="2">
    <source>
        <dbReference type="EMBL" id="OCH77234.1"/>
    </source>
</evidence>
<keyword evidence="1" id="KW-0472">Membrane</keyword>
<evidence type="ECO:0000256" key="1">
    <source>
        <dbReference type="SAM" id="Phobius"/>
    </source>
</evidence>
<dbReference type="Pfam" id="PF11143">
    <property type="entry name" value="DUF2919"/>
    <property type="match status" value="1"/>
</dbReference>
<evidence type="ECO:0000313" key="3">
    <source>
        <dbReference type="Proteomes" id="UP000093173"/>
    </source>
</evidence>